<dbReference type="InterPro" id="IPR013126">
    <property type="entry name" value="Hsp_70_fam"/>
</dbReference>
<evidence type="ECO:0000256" key="5">
    <source>
        <dbReference type="ARBA" id="ARBA00022553"/>
    </source>
</evidence>
<dbReference type="Gene3D" id="2.60.34.10">
    <property type="entry name" value="Substrate Binding Domain Of DNAk, Chain A, domain 1"/>
    <property type="match status" value="1"/>
</dbReference>
<keyword evidence="8" id="KW-0346">Stress response</keyword>
<dbReference type="OrthoDB" id="2754516at2"/>
<protein>
    <recommendedName>
        <fullName evidence="3">Chaperone protein DnaK</fullName>
    </recommendedName>
    <alternativeName>
        <fullName evidence="4">Chaperone protein dnaK</fullName>
    </alternativeName>
    <alternativeName>
        <fullName evidence="12">HSP70</fullName>
    </alternativeName>
    <alternativeName>
        <fullName evidence="11">Heat shock 70 kDa protein</fullName>
    </alternativeName>
    <alternativeName>
        <fullName evidence="10">Heat shock protein 70</fullName>
    </alternativeName>
</protein>
<dbReference type="RefSeq" id="WP_101177925.1">
    <property type="nucleotide sequence ID" value="NZ_PISE01000031.1"/>
</dbReference>
<keyword evidence="14" id="KW-1185">Reference proteome</keyword>
<dbReference type="GO" id="GO:0005524">
    <property type="term" value="F:ATP binding"/>
    <property type="evidence" value="ECO:0007669"/>
    <property type="project" value="UniProtKB-KW"/>
</dbReference>
<dbReference type="Gene3D" id="3.90.640.10">
    <property type="entry name" value="Actin, Chain A, domain 4"/>
    <property type="match status" value="1"/>
</dbReference>
<evidence type="ECO:0000256" key="9">
    <source>
        <dbReference type="ARBA" id="ARBA00023186"/>
    </source>
</evidence>
<dbReference type="InterPro" id="IPR018181">
    <property type="entry name" value="Heat_shock_70_CS"/>
</dbReference>
<dbReference type="SUPFAM" id="SSF53067">
    <property type="entry name" value="Actin-like ATPase domain"/>
    <property type="match status" value="2"/>
</dbReference>
<dbReference type="PROSITE" id="PS00297">
    <property type="entry name" value="HSP70_1"/>
    <property type="match status" value="1"/>
</dbReference>
<evidence type="ECO:0000313" key="14">
    <source>
        <dbReference type="Proteomes" id="UP000233375"/>
    </source>
</evidence>
<dbReference type="AlphaFoldDB" id="A0A2N0Z069"/>
<evidence type="ECO:0000256" key="8">
    <source>
        <dbReference type="ARBA" id="ARBA00023016"/>
    </source>
</evidence>
<dbReference type="EMBL" id="PISE01000031">
    <property type="protein sequence ID" value="PKG22904.1"/>
    <property type="molecule type" value="Genomic_DNA"/>
</dbReference>
<name>A0A2N0Z069_9BACI</name>
<sequence>MRIDNEKKPVLGIDLGTTYSAISRWTEKGPKVYQNPRREYTWASVVYYDERQEKPLVGNLALKRALIDPENAVIGVKRMMDDKNQKISLGNQVFSPIDISAMILRDVYEYAEKTTPGFDPAGVVVTVPYYFTAVQNTNTSEAARLAGLNVLGIIQEPVAAALAYGIHEEETLNDEIIMVFDLGGGTFDLTVFRFTNRADKLTFEVLATGGDDRLGGLDFDQSLAELIKKKANLKLAGQSETDQLKAESALLESAKEAKEILSFEETTDIIKPNILPGQHIEIEIEREEFEECIEHYFAKMDAIIDNVIEKASLSREDIGRVIKVGGSSRIPKIDELLTQKLGSNKTFGNIDPDLCVAQGASIYAAYLDERIEWSKEIEIKTATAHALGVGLGNGRVSVLIPGNRRTPCEETRIFTTDSNDCEELDIDLYQGSSKFIKNNKKIGTIHVPGLVKRPAGELDIKITFRINQQQSVSVTIVQKDSNIRKVENVKLT</sequence>
<dbReference type="Proteomes" id="UP000233375">
    <property type="component" value="Unassembled WGS sequence"/>
</dbReference>
<accession>A0A2N0Z069</accession>
<comment type="function">
    <text evidence="1">Acts as a chaperone.</text>
</comment>
<evidence type="ECO:0000256" key="3">
    <source>
        <dbReference type="ARBA" id="ARBA00014415"/>
    </source>
</evidence>
<keyword evidence="9" id="KW-0143">Chaperone</keyword>
<dbReference type="PANTHER" id="PTHR19375">
    <property type="entry name" value="HEAT SHOCK PROTEIN 70KDA"/>
    <property type="match status" value="1"/>
</dbReference>
<evidence type="ECO:0000256" key="7">
    <source>
        <dbReference type="ARBA" id="ARBA00022840"/>
    </source>
</evidence>
<comment type="caution">
    <text evidence="13">The sequence shown here is derived from an EMBL/GenBank/DDBJ whole genome shotgun (WGS) entry which is preliminary data.</text>
</comment>
<dbReference type="SUPFAM" id="SSF100920">
    <property type="entry name" value="Heat shock protein 70kD (HSP70), peptide-binding domain"/>
    <property type="match status" value="1"/>
</dbReference>
<dbReference type="CDD" id="cd24029">
    <property type="entry name" value="ASKHA_NBD_HSP70_DnaK_HscA_HscC"/>
    <property type="match status" value="1"/>
</dbReference>
<dbReference type="InterPro" id="IPR029047">
    <property type="entry name" value="HSP70_peptide-bd_sf"/>
</dbReference>
<gene>
    <name evidence="13" type="ORF">CWS01_14585</name>
</gene>
<evidence type="ECO:0000256" key="2">
    <source>
        <dbReference type="ARBA" id="ARBA00007381"/>
    </source>
</evidence>
<proteinExistence type="inferred from homology"/>
<dbReference type="FunFam" id="3.30.420.40:FF:000028">
    <property type="entry name" value="heat shock 70 kDa protein-like"/>
    <property type="match status" value="1"/>
</dbReference>
<dbReference type="Pfam" id="PF00012">
    <property type="entry name" value="HSP70"/>
    <property type="match status" value="1"/>
</dbReference>
<keyword evidence="5" id="KW-0597">Phosphoprotein</keyword>
<evidence type="ECO:0000256" key="6">
    <source>
        <dbReference type="ARBA" id="ARBA00022741"/>
    </source>
</evidence>
<keyword evidence="7" id="KW-0067">ATP-binding</keyword>
<evidence type="ECO:0000256" key="10">
    <source>
        <dbReference type="ARBA" id="ARBA00030019"/>
    </source>
</evidence>
<dbReference type="Gene3D" id="3.30.420.40">
    <property type="match status" value="2"/>
</dbReference>
<organism evidence="13 14">
    <name type="scientific">Niallia nealsonii</name>
    <dbReference type="NCBI Taxonomy" id="115979"/>
    <lineage>
        <taxon>Bacteria</taxon>
        <taxon>Bacillati</taxon>
        <taxon>Bacillota</taxon>
        <taxon>Bacilli</taxon>
        <taxon>Bacillales</taxon>
        <taxon>Bacillaceae</taxon>
        <taxon>Niallia</taxon>
    </lineage>
</organism>
<evidence type="ECO:0000313" key="13">
    <source>
        <dbReference type="EMBL" id="PKG22904.1"/>
    </source>
</evidence>
<evidence type="ECO:0000256" key="4">
    <source>
        <dbReference type="ARBA" id="ARBA00017249"/>
    </source>
</evidence>
<dbReference type="InterPro" id="IPR043129">
    <property type="entry name" value="ATPase_NBD"/>
</dbReference>
<comment type="similarity">
    <text evidence="2">Belongs to the heat shock protein 70 family.</text>
</comment>
<dbReference type="PROSITE" id="PS00329">
    <property type="entry name" value="HSP70_2"/>
    <property type="match status" value="1"/>
</dbReference>
<evidence type="ECO:0000256" key="11">
    <source>
        <dbReference type="ARBA" id="ARBA00030945"/>
    </source>
</evidence>
<dbReference type="PRINTS" id="PR00301">
    <property type="entry name" value="HEATSHOCK70"/>
</dbReference>
<reference evidence="13 14" key="1">
    <citation type="journal article" date="2003" name="Int. J. Syst. Evol. Microbiol.">
        <title>Bacillus nealsonii sp. nov., isolated from a spacecraft-assembly facility, whose spores are gamma-radiation resistant.</title>
        <authorList>
            <person name="Venkateswaran K."/>
            <person name="Kempf M."/>
            <person name="Chen F."/>
            <person name="Satomi M."/>
            <person name="Nicholson W."/>
            <person name="Kern R."/>
        </authorList>
    </citation>
    <scope>NUCLEOTIDE SEQUENCE [LARGE SCALE GENOMIC DNA]</scope>
    <source>
        <strain evidence="13 14">FO-92</strain>
    </source>
</reference>
<dbReference type="GO" id="GO:0140662">
    <property type="term" value="F:ATP-dependent protein folding chaperone"/>
    <property type="evidence" value="ECO:0007669"/>
    <property type="project" value="InterPro"/>
</dbReference>
<keyword evidence="6" id="KW-0547">Nucleotide-binding</keyword>
<evidence type="ECO:0000256" key="1">
    <source>
        <dbReference type="ARBA" id="ARBA00002290"/>
    </source>
</evidence>
<evidence type="ECO:0000256" key="12">
    <source>
        <dbReference type="ARBA" id="ARBA00033103"/>
    </source>
</evidence>